<dbReference type="OrthoDB" id="6492972at2759"/>
<dbReference type="PANTHER" id="PTHR15857">
    <property type="entry name" value="COMM DOMAIN CONTAINING PROTEIN 2"/>
    <property type="match status" value="1"/>
</dbReference>
<dbReference type="Proteomes" id="UP000594260">
    <property type="component" value="Unplaced"/>
</dbReference>
<keyword evidence="3" id="KW-1185">Reference proteome</keyword>
<evidence type="ECO:0000313" key="2">
    <source>
        <dbReference type="EnsemblMetazoa" id="XP_022652953"/>
    </source>
</evidence>
<evidence type="ECO:0000313" key="3">
    <source>
        <dbReference type="Proteomes" id="UP000594260"/>
    </source>
</evidence>
<feature type="domain" description="COMM" evidence="1">
    <location>
        <begin position="144"/>
        <end position="212"/>
    </location>
</feature>
<dbReference type="Pfam" id="PF07258">
    <property type="entry name" value="COMM_domain"/>
    <property type="match status" value="1"/>
</dbReference>
<dbReference type="PANTHER" id="PTHR15857:SF0">
    <property type="entry name" value="COMM DOMAIN-CONTAINING PROTEIN 2"/>
    <property type="match status" value="1"/>
</dbReference>
<proteinExistence type="predicted"/>
<dbReference type="KEGG" id="vde:111246878"/>
<dbReference type="AlphaFoldDB" id="A0A7M7MCZ1"/>
<dbReference type="PROSITE" id="PS51269">
    <property type="entry name" value="COMM"/>
    <property type="match status" value="1"/>
</dbReference>
<reference evidence="2" key="1">
    <citation type="submission" date="2021-01" db="UniProtKB">
        <authorList>
            <consortium name="EnsemblMetazoa"/>
        </authorList>
    </citation>
    <scope>IDENTIFICATION</scope>
</reference>
<dbReference type="InParanoid" id="A0A7M7MCZ1"/>
<dbReference type="RefSeq" id="XP_022652953.1">
    <property type="nucleotide sequence ID" value="XM_022797218.1"/>
</dbReference>
<dbReference type="OMA" id="HITKCKS"/>
<organism evidence="2 3">
    <name type="scientific">Varroa destructor</name>
    <name type="common">Honeybee mite</name>
    <dbReference type="NCBI Taxonomy" id="109461"/>
    <lineage>
        <taxon>Eukaryota</taxon>
        <taxon>Metazoa</taxon>
        <taxon>Ecdysozoa</taxon>
        <taxon>Arthropoda</taxon>
        <taxon>Chelicerata</taxon>
        <taxon>Arachnida</taxon>
        <taxon>Acari</taxon>
        <taxon>Parasitiformes</taxon>
        <taxon>Mesostigmata</taxon>
        <taxon>Gamasina</taxon>
        <taxon>Dermanyssoidea</taxon>
        <taxon>Varroidae</taxon>
        <taxon>Varroa</taxon>
    </lineage>
</organism>
<dbReference type="GeneID" id="111246878"/>
<accession>A0A7M7MCZ1</accession>
<dbReference type="InterPro" id="IPR017920">
    <property type="entry name" value="COMM"/>
</dbReference>
<dbReference type="EnsemblMetazoa" id="XM_022797218">
    <property type="protein sequence ID" value="XP_022652953"/>
    <property type="gene ID" value="LOC111246878"/>
</dbReference>
<protein>
    <recommendedName>
        <fullName evidence="1">COMM domain-containing protein</fullName>
    </recommendedName>
</protein>
<evidence type="ECO:0000259" key="1">
    <source>
        <dbReference type="PROSITE" id="PS51269"/>
    </source>
</evidence>
<sequence>MFSCKMTACRQERVNDCSTKMLTLETVHKSHLEQLNVFDADVTAKFCKLALETLQVHGDLARNDELYGKAASRLNSDAAVVRQCVEALTALFKIAARRGLARLQETLVLTNLSQSLVDIIAESYSEVHEALNQHLRLIHPVPISYCGLEWRLGAVVASRAVRATMKPRLVLQFSLMDCNGQNNKVNVECSVDNLRKMRDVLEEALQIARTRKIRKLAHMLI</sequence>
<dbReference type="InterPro" id="IPR037354">
    <property type="entry name" value="Commd2"/>
</dbReference>
<dbReference type="FunCoup" id="A0A7M7MCZ1">
    <property type="interactions" value="422"/>
</dbReference>
<name>A0A7M7MCZ1_VARDE</name>